<evidence type="ECO:0000313" key="1">
    <source>
        <dbReference type="EMBL" id="SJM53290.1"/>
    </source>
</evidence>
<dbReference type="Pfam" id="PF19786">
    <property type="entry name" value="DUF6270"/>
    <property type="match status" value="1"/>
</dbReference>
<dbReference type="Proteomes" id="UP000195787">
    <property type="component" value="Unassembled WGS sequence"/>
</dbReference>
<keyword evidence="2" id="KW-1185">Reference proteome</keyword>
<dbReference type="RefSeq" id="WP_086991196.1">
    <property type="nucleotide sequence ID" value="NZ_FUHU01000020.1"/>
</dbReference>
<organism evidence="1 2">
    <name type="scientific">Agrococcus casei LMG 22410</name>
    <dbReference type="NCBI Taxonomy" id="1255656"/>
    <lineage>
        <taxon>Bacteria</taxon>
        <taxon>Bacillati</taxon>
        <taxon>Actinomycetota</taxon>
        <taxon>Actinomycetes</taxon>
        <taxon>Micrococcales</taxon>
        <taxon>Microbacteriaceae</taxon>
        <taxon>Agrococcus</taxon>
    </lineage>
</organism>
<name>A0A1R4FBE9_9MICO</name>
<proteinExistence type="predicted"/>
<evidence type="ECO:0000313" key="2">
    <source>
        <dbReference type="Proteomes" id="UP000195787"/>
    </source>
</evidence>
<dbReference type="GeneID" id="303172316"/>
<gene>
    <name evidence="1" type="ORF">CZ674_03725</name>
</gene>
<reference evidence="1 2" key="1">
    <citation type="submission" date="2017-02" db="EMBL/GenBank/DDBJ databases">
        <authorList>
            <person name="Peterson S.W."/>
        </authorList>
    </citation>
    <scope>NUCLEOTIDE SEQUENCE [LARGE SCALE GENOMIC DNA]</scope>
    <source>
        <strain evidence="1 2">LMG 22410</strain>
    </source>
</reference>
<accession>A0A1R4FBE9</accession>
<sequence>MTTTSIYGSCVARDTAALKSGAWKIANYTARQSMISAVSGRASVEGSIDLESAFQTRMVQADIAGTALEDLQKVSEDSAAILIDIMDERLGVYAAGNAYLTKTWELEKSGILQHQTPPLRHIEFATDEHFDLWFAAAQQVAAAVASYDVPGIVLAPPLADHDLDGDPLDYMGASVESWNQRFDRYYTALEQLGLTVLRPPATLAVADKAHQWGLAPFHYAPQMYEWFIAEIERAIAEHRAQRA</sequence>
<dbReference type="OrthoDB" id="8421922at2"/>
<dbReference type="AlphaFoldDB" id="A0A1R4FBE9"/>
<dbReference type="InterPro" id="IPR046237">
    <property type="entry name" value="DUF6270"/>
</dbReference>
<protein>
    <submittedName>
        <fullName evidence="1">Uncharacterized protein</fullName>
    </submittedName>
</protein>
<dbReference type="EMBL" id="FUHU01000020">
    <property type="protein sequence ID" value="SJM53290.1"/>
    <property type="molecule type" value="Genomic_DNA"/>
</dbReference>